<dbReference type="EMBL" id="AZGK01000002">
    <property type="protein sequence ID" value="KRM47278.1"/>
    <property type="molecule type" value="Genomic_DNA"/>
</dbReference>
<gene>
    <name evidence="1" type="ORF">FC51_GL000977</name>
</gene>
<evidence type="ECO:0000313" key="1">
    <source>
        <dbReference type="EMBL" id="KRM47278.1"/>
    </source>
</evidence>
<evidence type="ECO:0008006" key="3">
    <source>
        <dbReference type="Google" id="ProtNLM"/>
    </source>
</evidence>
<dbReference type="AlphaFoldDB" id="A0A0R1YXB3"/>
<evidence type="ECO:0000313" key="2">
    <source>
        <dbReference type="Proteomes" id="UP000051957"/>
    </source>
</evidence>
<dbReference type="PATRIC" id="fig|1423784.4.peg.986"/>
<accession>A0A0R1YXB3</accession>
<organism evidence="1 2">
    <name type="scientific">Lentilactobacillus parabuchneri DSM 5707 = NBRC 107865</name>
    <dbReference type="NCBI Taxonomy" id="1423784"/>
    <lineage>
        <taxon>Bacteria</taxon>
        <taxon>Bacillati</taxon>
        <taxon>Bacillota</taxon>
        <taxon>Bacilli</taxon>
        <taxon>Lactobacillales</taxon>
        <taxon>Lactobacillaceae</taxon>
        <taxon>Lentilactobacillus</taxon>
    </lineage>
</organism>
<comment type="caution">
    <text evidence="1">The sequence shown here is derived from an EMBL/GenBank/DDBJ whole genome shotgun (WGS) entry which is preliminary data.</text>
</comment>
<protein>
    <recommendedName>
        <fullName evidence="3">HicB-like antitoxin of toxin-antitoxin system domain-containing protein</fullName>
    </recommendedName>
</protein>
<dbReference type="Proteomes" id="UP000051957">
    <property type="component" value="Unassembled WGS sequence"/>
</dbReference>
<proteinExistence type="predicted"/>
<dbReference type="Gene3D" id="3.30.160.250">
    <property type="match status" value="1"/>
</dbReference>
<sequence length="92" mass="10530">MEEALEMASDLIGTMLVDEMTWPKPTALEDIQVTGTDIKTIVSLDMEDYRRRTSKTVRKNVSIPEYLVKMGKDQHINFSEVLTQALEDKLIN</sequence>
<name>A0A0R1YXB3_9LACO</name>
<reference evidence="1 2" key="1">
    <citation type="journal article" date="2015" name="Genome Announc.">
        <title>Expanding the biotechnology potential of lactobacilli through comparative genomics of 213 strains and associated genera.</title>
        <authorList>
            <person name="Sun Z."/>
            <person name="Harris H.M."/>
            <person name="McCann A."/>
            <person name="Guo C."/>
            <person name="Argimon S."/>
            <person name="Zhang W."/>
            <person name="Yang X."/>
            <person name="Jeffery I.B."/>
            <person name="Cooney J.C."/>
            <person name="Kagawa T.F."/>
            <person name="Liu W."/>
            <person name="Song Y."/>
            <person name="Salvetti E."/>
            <person name="Wrobel A."/>
            <person name="Rasinkangas P."/>
            <person name="Parkhill J."/>
            <person name="Rea M.C."/>
            <person name="O'Sullivan O."/>
            <person name="Ritari J."/>
            <person name="Douillard F.P."/>
            <person name="Paul Ross R."/>
            <person name="Yang R."/>
            <person name="Briner A.E."/>
            <person name="Felis G.E."/>
            <person name="de Vos W.M."/>
            <person name="Barrangou R."/>
            <person name="Klaenhammer T.R."/>
            <person name="Caufield P.W."/>
            <person name="Cui Y."/>
            <person name="Zhang H."/>
            <person name="O'Toole P.W."/>
        </authorList>
    </citation>
    <scope>NUCLEOTIDE SEQUENCE [LARGE SCALE GENOMIC DNA]</scope>
    <source>
        <strain evidence="1 2">DSM 5707</strain>
    </source>
</reference>